<organism evidence="4 5">
    <name type="scientific">Candidatus Andersenbacteria bacterium RIFCSPHIGHO2_12_FULL_45_11b</name>
    <dbReference type="NCBI Taxonomy" id="1797282"/>
    <lineage>
        <taxon>Bacteria</taxon>
        <taxon>Candidatus Anderseniibacteriota</taxon>
    </lineage>
</organism>
<comment type="caution">
    <text evidence="4">The sequence shown here is derived from an EMBL/GenBank/DDBJ whole genome shotgun (WGS) entry which is preliminary data.</text>
</comment>
<name>A0A1G1XBD2_9BACT</name>
<proteinExistence type="predicted"/>
<dbReference type="InterPro" id="IPR000056">
    <property type="entry name" value="Ribul_P_3_epim-like"/>
</dbReference>
<gene>
    <name evidence="4" type="ORF">A3E36_01340</name>
</gene>
<dbReference type="GO" id="GO:0005975">
    <property type="term" value="P:carbohydrate metabolic process"/>
    <property type="evidence" value="ECO:0007669"/>
    <property type="project" value="InterPro"/>
</dbReference>
<evidence type="ECO:0000256" key="1">
    <source>
        <dbReference type="ARBA" id="ARBA00022723"/>
    </source>
</evidence>
<sequence length="265" mass="28894">MNKKDDENVSLPPNQGEGGDGGKLDALRDQTPSSSPLVRGRSVEIVPAILRTTYEKIAEDWEKVARAARHIQIDVTDGIFAGEKSFLDIKRLEHLPASPAGDPPNGRIELHMMVQTPAEYVEDIIDLNPARCVFHIEAFLGTMDLPFVYNTIGEYTSAEMGIAINPDTNIDRLTEYLPIVQYVLFMGYTPGFAGQEINPNVFKKISDFHIAHPAITIAVDGHVDKATIPQYAKAGASIFCSNTAIFGAGNPEENMKQLALLAASA</sequence>
<evidence type="ECO:0000313" key="4">
    <source>
        <dbReference type="EMBL" id="OGY37222.1"/>
    </source>
</evidence>
<evidence type="ECO:0000256" key="3">
    <source>
        <dbReference type="SAM" id="MobiDB-lite"/>
    </source>
</evidence>
<feature type="region of interest" description="Disordered" evidence="3">
    <location>
        <begin position="1"/>
        <end position="38"/>
    </location>
</feature>
<reference evidence="4 5" key="1">
    <citation type="journal article" date="2016" name="Nat. Commun.">
        <title>Thousands of microbial genomes shed light on interconnected biogeochemical processes in an aquifer system.</title>
        <authorList>
            <person name="Anantharaman K."/>
            <person name="Brown C.T."/>
            <person name="Hug L.A."/>
            <person name="Sharon I."/>
            <person name="Castelle C.J."/>
            <person name="Probst A.J."/>
            <person name="Thomas B.C."/>
            <person name="Singh A."/>
            <person name="Wilkins M.J."/>
            <person name="Karaoz U."/>
            <person name="Brodie E.L."/>
            <person name="Williams K.H."/>
            <person name="Hubbard S.S."/>
            <person name="Banfield J.F."/>
        </authorList>
    </citation>
    <scope>NUCLEOTIDE SEQUENCE [LARGE SCALE GENOMIC DNA]</scope>
</reference>
<dbReference type="InterPro" id="IPR013785">
    <property type="entry name" value="Aldolase_TIM"/>
</dbReference>
<keyword evidence="1" id="KW-0479">Metal-binding</keyword>
<dbReference type="InterPro" id="IPR011060">
    <property type="entry name" value="RibuloseP-bd_barrel"/>
</dbReference>
<dbReference type="EMBL" id="MHHS01000016">
    <property type="protein sequence ID" value="OGY37222.1"/>
    <property type="molecule type" value="Genomic_DNA"/>
</dbReference>
<dbReference type="GO" id="GO:0016857">
    <property type="term" value="F:racemase and epimerase activity, acting on carbohydrates and derivatives"/>
    <property type="evidence" value="ECO:0007669"/>
    <property type="project" value="InterPro"/>
</dbReference>
<evidence type="ECO:0008006" key="6">
    <source>
        <dbReference type="Google" id="ProtNLM"/>
    </source>
</evidence>
<dbReference type="Gene3D" id="3.20.20.70">
    <property type="entry name" value="Aldolase class I"/>
    <property type="match status" value="1"/>
</dbReference>
<evidence type="ECO:0000313" key="5">
    <source>
        <dbReference type="Proteomes" id="UP000177941"/>
    </source>
</evidence>
<dbReference type="AlphaFoldDB" id="A0A1G1XBD2"/>
<dbReference type="Proteomes" id="UP000177941">
    <property type="component" value="Unassembled WGS sequence"/>
</dbReference>
<dbReference type="PANTHER" id="PTHR11749">
    <property type="entry name" value="RIBULOSE-5-PHOSPHATE-3-EPIMERASE"/>
    <property type="match status" value="1"/>
</dbReference>
<accession>A0A1G1XBD2</accession>
<dbReference type="Pfam" id="PF00834">
    <property type="entry name" value="Ribul_P_3_epim"/>
    <property type="match status" value="1"/>
</dbReference>
<evidence type="ECO:0000256" key="2">
    <source>
        <dbReference type="ARBA" id="ARBA00023235"/>
    </source>
</evidence>
<protein>
    <recommendedName>
        <fullName evidence="6">Ribulose-phosphate 3-epimerase</fullName>
    </recommendedName>
</protein>
<keyword evidence="2" id="KW-0413">Isomerase</keyword>
<dbReference type="GO" id="GO:0046872">
    <property type="term" value="F:metal ion binding"/>
    <property type="evidence" value="ECO:0007669"/>
    <property type="project" value="UniProtKB-KW"/>
</dbReference>
<dbReference type="SUPFAM" id="SSF51366">
    <property type="entry name" value="Ribulose-phoshate binding barrel"/>
    <property type="match status" value="1"/>
</dbReference>